<evidence type="ECO:0000256" key="2">
    <source>
        <dbReference type="ARBA" id="ARBA00022531"/>
    </source>
</evidence>
<comment type="subunit">
    <text evidence="8">PSII is composed of 1 copy each of membrane proteins PsbA, PsbB, PsbC, PsbD, PsbE, PsbF, PsbH, PsbI, PsbJ, PsbK, PsbL, PsbM, PsbT, PsbY, PsbZ, Psb30/Ycf12, at least 3 peripheral proteins of the oxygen-evolving complex and a large number of cofactors. It forms dimeric complexes.</text>
</comment>
<dbReference type="EMBL" id="MG755807">
    <property type="protein sequence ID" value="AWT40335.1"/>
    <property type="molecule type" value="Genomic_DNA"/>
</dbReference>
<proteinExistence type="inferred from homology"/>
<evidence type="ECO:0000256" key="5">
    <source>
        <dbReference type="ARBA" id="ARBA00023078"/>
    </source>
</evidence>
<dbReference type="GeneID" id="36960262"/>
<dbReference type="RefSeq" id="YP_009497622.1">
    <property type="nucleotide sequence ID" value="NC_038008.1"/>
</dbReference>
<name>A0A2U9NTH7_9STRA</name>
<feature type="topological domain" description="Lumenal" evidence="8">
    <location>
        <begin position="1"/>
        <end position="4"/>
    </location>
</feature>
<keyword evidence="6 8" id="KW-0472">Membrane</keyword>
<evidence type="ECO:0000256" key="7">
    <source>
        <dbReference type="ARBA" id="ARBA00023276"/>
    </source>
</evidence>
<gene>
    <name evidence="8 9" type="primary">psbY</name>
</gene>
<keyword evidence="4 8" id="KW-1133">Transmembrane helix</keyword>
<reference evidence="9" key="1">
    <citation type="journal article" date="2018" name="Adv. Bot. Res.">
        <title>Evolution of the Plastid Genomes in Diatoms.</title>
        <authorList>
            <person name="Yu M."/>
            <person name="Ashworth M.P."/>
            <person name="Hajrah N.H."/>
            <person name="Khiyami M.A."/>
            <person name="Sabir M.J."/>
            <person name="Alhebshi A.M."/>
            <person name="Al-Malki A.L."/>
            <person name="Sabir J.S.M."/>
            <person name="Theriot E.C."/>
            <person name="Jansen R.K."/>
        </authorList>
    </citation>
    <scope>NUCLEOTIDE SEQUENCE</scope>
</reference>
<keyword evidence="5 8" id="KW-0793">Thylakoid</keyword>
<dbReference type="HAMAP" id="MF_00717">
    <property type="entry name" value="PSII_PsbY"/>
    <property type="match status" value="1"/>
</dbReference>
<dbReference type="EMBL" id="MG755807">
    <property type="protein sequence ID" value="AWT40390.1"/>
    <property type="molecule type" value="Genomic_DNA"/>
</dbReference>
<evidence type="ECO:0000256" key="8">
    <source>
        <dbReference type="HAMAP-Rule" id="MF_00717"/>
    </source>
</evidence>
<accession>A0A2U9NTH7</accession>
<dbReference type="NCBIfam" id="NF009711">
    <property type="entry name" value="PRK13240.1"/>
    <property type="match status" value="1"/>
</dbReference>
<dbReference type="GO" id="GO:0009535">
    <property type="term" value="C:chloroplast thylakoid membrane"/>
    <property type="evidence" value="ECO:0007669"/>
    <property type="project" value="UniProtKB-SubCell"/>
</dbReference>
<keyword evidence="9" id="KW-0150">Chloroplast</keyword>
<comment type="similarity">
    <text evidence="8">Belongs to the PsbY family.</text>
</comment>
<dbReference type="GO" id="GO:0015979">
    <property type="term" value="P:photosynthesis"/>
    <property type="evidence" value="ECO:0007669"/>
    <property type="project" value="UniProtKB-UniRule"/>
</dbReference>
<evidence type="ECO:0000313" key="9">
    <source>
        <dbReference type="EMBL" id="AWT40335.1"/>
    </source>
</evidence>
<comment type="function">
    <text evidence="8">Loosely associated component of the core of photosystem II (PSII). PSII is a light-driven water plastoquinone oxidoreductase, using light energy to abstract electrons from H(2)O, generating a proton gradient subsequently used for ATP formation.</text>
</comment>
<sequence>MDIRILIILSPLLTALAWALFNIARLAIQQLKRQIRGNNFIEKK</sequence>
<dbReference type="AlphaFoldDB" id="A0A2U9NTH7"/>
<evidence type="ECO:0000256" key="6">
    <source>
        <dbReference type="ARBA" id="ARBA00023136"/>
    </source>
</evidence>
<dbReference type="GO" id="GO:0030145">
    <property type="term" value="F:manganese ion binding"/>
    <property type="evidence" value="ECO:0007669"/>
    <property type="project" value="InterPro"/>
</dbReference>
<evidence type="ECO:0000256" key="1">
    <source>
        <dbReference type="ARBA" id="ARBA00004370"/>
    </source>
</evidence>
<keyword evidence="7 8" id="KW-0604">Photosystem II</keyword>
<evidence type="ECO:0000256" key="4">
    <source>
        <dbReference type="ARBA" id="ARBA00022989"/>
    </source>
</evidence>
<protein>
    <recommendedName>
        <fullName evidence="8">Photosystem II reaction center protein Y</fullName>
    </recommendedName>
</protein>
<keyword evidence="2 8" id="KW-0602">Photosynthesis</keyword>
<dbReference type="InterPro" id="IPR009388">
    <property type="entry name" value="PSII_PsbY"/>
</dbReference>
<dbReference type="GeneID" id="36960321"/>
<dbReference type="GO" id="GO:0009523">
    <property type="term" value="C:photosystem II"/>
    <property type="evidence" value="ECO:0007669"/>
    <property type="project" value="UniProtKB-KW"/>
</dbReference>
<dbReference type="RefSeq" id="YP_009497677.1">
    <property type="nucleotide sequence ID" value="NC_038008.1"/>
</dbReference>
<keyword evidence="3 8" id="KW-0812">Transmembrane</keyword>
<keyword evidence="9" id="KW-0934">Plastid</keyword>
<geneLocation type="chloroplast" evidence="9"/>
<organism evidence="9">
    <name type="scientific">Astrosyne radiata</name>
    <dbReference type="NCBI Taxonomy" id="1158023"/>
    <lineage>
        <taxon>Eukaryota</taxon>
        <taxon>Sar</taxon>
        <taxon>Stramenopiles</taxon>
        <taxon>Ochrophyta</taxon>
        <taxon>Bacillariophyta</taxon>
        <taxon>Fragilariophyceae</taxon>
        <taxon>Fragilariophycidae</taxon>
        <taxon>Cyclophorales</taxon>
        <taxon>Cyclophoraceae</taxon>
        <taxon>Astrosyne</taxon>
    </lineage>
</organism>
<dbReference type="Pfam" id="PF06298">
    <property type="entry name" value="PsbY"/>
    <property type="match status" value="1"/>
</dbReference>
<feature type="topological domain" description="Stromal" evidence="8">
    <location>
        <begin position="24"/>
        <end position="44"/>
    </location>
</feature>
<evidence type="ECO:0000256" key="3">
    <source>
        <dbReference type="ARBA" id="ARBA00022692"/>
    </source>
</evidence>
<comment type="subcellular location">
    <subcellularLocation>
        <location evidence="1">Membrane</location>
    </subcellularLocation>
    <subcellularLocation>
        <location evidence="8">Plastid</location>
        <location evidence="8">Chloroplast thylakoid membrane</location>
        <topology evidence="8">Single-pass membrane protein</topology>
    </subcellularLocation>
</comment>